<dbReference type="NCBIfam" id="TIGR01414">
    <property type="entry name" value="autotrans_barl"/>
    <property type="match status" value="1"/>
</dbReference>
<dbReference type="EMBL" id="BMNW01000005">
    <property type="protein sequence ID" value="GGM15163.1"/>
    <property type="molecule type" value="Genomic_DNA"/>
</dbReference>
<dbReference type="Proteomes" id="UP000616499">
    <property type="component" value="Unassembled WGS sequence"/>
</dbReference>
<dbReference type="InterPro" id="IPR006315">
    <property type="entry name" value="OM_autotransptr_brl_dom"/>
</dbReference>
<feature type="signal peptide" evidence="1">
    <location>
        <begin position="1"/>
        <end position="24"/>
    </location>
</feature>
<dbReference type="RefSeq" id="WP_188866704.1">
    <property type="nucleotide sequence ID" value="NZ_BMNW01000005.1"/>
</dbReference>
<accession>A0ABQ2GV82</accession>
<dbReference type="InterPro" id="IPR005546">
    <property type="entry name" value="Autotransporte_beta"/>
</dbReference>
<feature type="chain" id="PRO_5047203293" evidence="1">
    <location>
        <begin position="25"/>
        <end position="853"/>
    </location>
</feature>
<dbReference type="SUPFAM" id="SSF103515">
    <property type="entry name" value="Autotransporter"/>
    <property type="match status" value="1"/>
</dbReference>
<protein>
    <submittedName>
        <fullName evidence="3">Autotransporter</fullName>
    </submittedName>
</protein>
<evidence type="ECO:0000259" key="2">
    <source>
        <dbReference type="PROSITE" id="PS51208"/>
    </source>
</evidence>
<keyword evidence="1" id="KW-0732">Signal</keyword>
<dbReference type="Pfam" id="PF03797">
    <property type="entry name" value="Autotransporter"/>
    <property type="match status" value="1"/>
</dbReference>
<reference evidence="4" key="1">
    <citation type="journal article" date="2019" name="Int. J. Syst. Evol. Microbiol.">
        <title>The Global Catalogue of Microorganisms (GCM) 10K type strain sequencing project: providing services to taxonomists for standard genome sequencing and annotation.</title>
        <authorList>
            <consortium name="The Broad Institute Genomics Platform"/>
            <consortium name="The Broad Institute Genome Sequencing Center for Infectious Disease"/>
            <person name="Wu L."/>
            <person name="Ma J."/>
        </authorList>
    </citation>
    <scope>NUCLEOTIDE SEQUENCE [LARGE SCALE GENOMIC DNA]</scope>
    <source>
        <strain evidence="4">JCM 13501</strain>
    </source>
</reference>
<dbReference type="PROSITE" id="PS51208">
    <property type="entry name" value="AUTOTRANSPORTER"/>
    <property type="match status" value="1"/>
</dbReference>
<dbReference type="Gene3D" id="2.40.128.130">
    <property type="entry name" value="Autotransporter beta-domain"/>
    <property type="match status" value="1"/>
</dbReference>
<name>A0ABQ2GV82_9PSED</name>
<dbReference type="SMART" id="SM00869">
    <property type="entry name" value="Autotransporter"/>
    <property type="match status" value="1"/>
</dbReference>
<evidence type="ECO:0000313" key="3">
    <source>
        <dbReference type="EMBL" id="GGM15163.1"/>
    </source>
</evidence>
<organism evidence="3 4">
    <name type="scientific">Pseudomonas asuensis</name>
    <dbReference type="NCBI Taxonomy" id="1825787"/>
    <lineage>
        <taxon>Bacteria</taxon>
        <taxon>Pseudomonadati</taxon>
        <taxon>Pseudomonadota</taxon>
        <taxon>Gammaproteobacteria</taxon>
        <taxon>Pseudomonadales</taxon>
        <taxon>Pseudomonadaceae</taxon>
        <taxon>Pseudomonas</taxon>
    </lineage>
</organism>
<evidence type="ECO:0000256" key="1">
    <source>
        <dbReference type="SAM" id="SignalP"/>
    </source>
</evidence>
<comment type="caution">
    <text evidence="3">The sequence shown here is derived from an EMBL/GenBank/DDBJ whole genome shotgun (WGS) entry which is preliminary data.</text>
</comment>
<proteinExistence type="predicted"/>
<keyword evidence="4" id="KW-1185">Reference proteome</keyword>
<feature type="domain" description="Autotransporter" evidence="2">
    <location>
        <begin position="581"/>
        <end position="853"/>
    </location>
</feature>
<gene>
    <name evidence="3" type="ORF">GCM10009425_27580</name>
</gene>
<evidence type="ECO:0000313" key="4">
    <source>
        <dbReference type="Proteomes" id="UP000616499"/>
    </source>
</evidence>
<dbReference type="InterPro" id="IPR036709">
    <property type="entry name" value="Autotransporte_beta_dom_sf"/>
</dbReference>
<sequence>MNRTLFRRSLLATVISAMAVQAHALEYDLGNGYRLWNSETVTESLNLTGQRNQQSSTDKMGVEFTGATIQGSLISQGDYFFSRLTRSSGITMDPFDPSVAGSVIAGDLINKGNITLSNVEYAEGIEIGKAMVSGSIINAGNILITAASDNSEAEGIYLHGTTIGKDFVNSGTIDVRTPYATGLILDRESDTPVSIGGKLINTGLIRAQGYSANAFDIEAPTSPLRIENQGTMEAIGDQSFAVVLYDGQIESFSNSGTIRAAGENSKGIVFKGTTFANNTPLEQGIVNTGLVEADGTAIEVTGEQLSPFAINQRAGLIKGGQTAIDGGSLATLNWTGGRIDGDVLDMAAVNVLGNAQYSGGTIAAPRVDIISGGSLNLEQAGSLINGDLQVASGGAIDMRLSNAVDPSAAYLTVNGRAAFASDSSITLSAKPQDFTPSASGTQYTLVKAGQVQDSGLRVASASSLLNVNSYATDAQTVNAVVSLKEDQQVDADLANVGASQNARDAVNNFKNNTIGGLTASDSVFKAFANAGSEEALARLAERLSPEVNRGSIQAAVAGQNLVNSAISSRVRGMRSGLSSGDVLTEAGVWVQGLSNTSDQDQRDGVAGYSANSSGIAVGADGKLNERTTVGVAYSYLNSNVMSDTGNKTDVKGNAFTLYGSYDWQNWFVDGSLTYGRNDNDGKRYIADTVAKGSYDSELFGLNALAGYSYTFAEQWLLEPRVAARYSNVKIDGYSEKGSSAALRNNAQRYEVGELGAGLRVAADFPLAQGNLQPEATLMAYHDFIGDRVSGTSSFLLGGTPFVTTGASPVRDTYEAGVGVNYQLGAISVGANYNYTAKTGYQSDTFLLKARYAF</sequence>